<feature type="domain" description="FAD-binding" evidence="1">
    <location>
        <begin position="6"/>
        <end position="327"/>
    </location>
</feature>
<dbReference type="KEGG" id="vbh:CMV30_11000"/>
<dbReference type="InterPro" id="IPR036188">
    <property type="entry name" value="FAD/NAD-bd_sf"/>
</dbReference>
<keyword evidence="3" id="KW-1185">Reference proteome</keyword>
<dbReference type="PANTHER" id="PTHR43747:SF1">
    <property type="entry name" value="SLR1998 PROTEIN"/>
    <property type="match status" value="1"/>
</dbReference>
<accession>A0A290QGJ0</accession>
<dbReference type="EMBL" id="CP023344">
    <property type="protein sequence ID" value="ATC64438.1"/>
    <property type="molecule type" value="Genomic_DNA"/>
</dbReference>
<dbReference type="GO" id="GO:0071949">
    <property type="term" value="F:FAD binding"/>
    <property type="evidence" value="ECO:0007669"/>
    <property type="project" value="InterPro"/>
</dbReference>
<reference evidence="2 3" key="1">
    <citation type="submission" date="2017-09" db="EMBL/GenBank/DDBJ databases">
        <title>Complete genome sequence of Verrucomicrobial strain HZ-65, isolated from freshwater.</title>
        <authorList>
            <person name="Choi A."/>
        </authorList>
    </citation>
    <scope>NUCLEOTIDE SEQUENCE [LARGE SCALE GENOMIC DNA]</scope>
    <source>
        <strain evidence="2 3">HZ-65</strain>
    </source>
</reference>
<dbReference type="InterPro" id="IPR050816">
    <property type="entry name" value="Flavin-dep_Halogenase_NPB"/>
</dbReference>
<dbReference type="OrthoDB" id="9806565at2"/>
<sequence length="442" mass="49082">MTNFDHDVLIIGGGPSGSTAAAFARKEGLNVCLVERLAFPRFHIGESLLPHGNEIMRETGAWPKIERAGFIKKSGALFHLTNGLATKEIIFSEGIVRGLDQTFQVSRAKFDKLLLDHARELGTQIKQPATVRSVTPIDGGIRVTIEHADKSTEERTARWVLDAGGRENHFPSEAKKPLDPSPFPKRVAIYSHFENVIRPPGIGAGHTVVVRLADGWFWLIPIDEAHTSVGLVTTVESMRRGKGTPEEIFNHAVASSPKLLEIMQGARPAMEFHVTSDYSYFRQELATERMVMIGDAGGFFDPIFSSGVYVGMNSARDAVRLITEAQRQNRGLTQSERTSYSKRIKKRAKVFKDLIACFYDNDAFSVFLCATPPLGLDRAVNSIVAGDARMLWPVRWRFALFLFICRVQKFFPVVPRIDFSGMYGVEETAQPSPTRETAAAKS</sequence>
<evidence type="ECO:0000259" key="1">
    <source>
        <dbReference type="Pfam" id="PF01494"/>
    </source>
</evidence>
<evidence type="ECO:0000313" key="2">
    <source>
        <dbReference type="EMBL" id="ATC64438.1"/>
    </source>
</evidence>
<dbReference type="Pfam" id="PF01494">
    <property type="entry name" value="FAD_binding_3"/>
    <property type="match status" value="1"/>
</dbReference>
<dbReference type="SUPFAM" id="SSF51905">
    <property type="entry name" value="FAD/NAD(P)-binding domain"/>
    <property type="match status" value="1"/>
</dbReference>
<evidence type="ECO:0000313" key="3">
    <source>
        <dbReference type="Proteomes" id="UP000217265"/>
    </source>
</evidence>
<dbReference type="RefSeq" id="WP_096056070.1">
    <property type="nucleotide sequence ID" value="NZ_CP023344.1"/>
</dbReference>
<organism evidence="2 3">
    <name type="scientific">Nibricoccus aquaticus</name>
    <dbReference type="NCBI Taxonomy" id="2576891"/>
    <lineage>
        <taxon>Bacteria</taxon>
        <taxon>Pseudomonadati</taxon>
        <taxon>Verrucomicrobiota</taxon>
        <taxon>Opitutia</taxon>
        <taxon>Opitutales</taxon>
        <taxon>Opitutaceae</taxon>
        <taxon>Nibricoccus</taxon>
    </lineage>
</organism>
<dbReference type="PRINTS" id="PR00420">
    <property type="entry name" value="RNGMNOXGNASE"/>
</dbReference>
<gene>
    <name evidence="2" type="ORF">CMV30_11000</name>
</gene>
<proteinExistence type="predicted"/>
<name>A0A290QGJ0_9BACT</name>
<dbReference type="PANTHER" id="PTHR43747">
    <property type="entry name" value="FAD-BINDING PROTEIN"/>
    <property type="match status" value="1"/>
</dbReference>
<protein>
    <recommendedName>
        <fullName evidence="1">FAD-binding domain-containing protein</fullName>
    </recommendedName>
</protein>
<dbReference type="AlphaFoldDB" id="A0A290QGJ0"/>
<dbReference type="InterPro" id="IPR002938">
    <property type="entry name" value="FAD-bd"/>
</dbReference>
<dbReference type="Gene3D" id="3.50.50.60">
    <property type="entry name" value="FAD/NAD(P)-binding domain"/>
    <property type="match status" value="1"/>
</dbReference>
<dbReference type="Proteomes" id="UP000217265">
    <property type="component" value="Chromosome"/>
</dbReference>